<evidence type="ECO:0000256" key="2">
    <source>
        <dbReference type="SAM" id="MobiDB-lite"/>
    </source>
</evidence>
<accession>A0A8H7NCK4</accession>
<comment type="similarity">
    <text evidence="1">Belongs to the Mediator complex subunit 14 family.</text>
</comment>
<evidence type="ECO:0000313" key="4">
    <source>
        <dbReference type="EMBL" id="KAF9753384.1"/>
    </source>
</evidence>
<dbReference type="EMBL" id="JADCTT010000004">
    <property type="protein sequence ID" value="KAF9753384.1"/>
    <property type="molecule type" value="Genomic_DNA"/>
</dbReference>
<dbReference type="AlphaFoldDB" id="A0A8H7NCK4"/>
<dbReference type="Proteomes" id="UP000616885">
    <property type="component" value="Unassembled WGS sequence"/>
</dbReference>
<dbReference type="Pfam" id="PF08638">
    <property type="entry name" value="Med14"/>
    <property type="match status" value="1"/>
</dbReference>
<sequence length="167" mass="17917">MPAAVIMNDGGHDGSRIDLDGGRKTNGHNGSAADDSRNAPAKEAPSNAVAAQPIAKQSQGPPRMNDLPDEIKHITDGFIPLSRLLSRLAQSTHNKLQERIIYLAGLPLPSNATNGNATSSSAVVDDTSNENLQKKAALLTFARKFTQHSSRRWLLRNGAERLTWSAS</sequence>
<feature type="region of interest" description="Disordered" evidence="2">
    <location>
        <begin position="1"/>
        <end position="70"/>
    </location>
</feature>
<comment type="subunit">
    <text evidence="1">Component of the Mediator complex.</text>
</comment>
<keyword evidence="1" id="KW-0805">Transcription regulation</keyword>
<proteinExistence type="inferred from homology"/>
<protein>
    <recommendedName>
        <fullName evidence="1">Mediator of RNA polymerase II transcription subunit 14</fullName>
    </recommendedName>
    <alternativeName>
        <fullName evidence="1">Mediator complex subunit 14</fullName>
    </alternativeName>
</protein>
<comment type="subcellular location">
    <subcellularLocation>
        <location evidence="1">Nucleus</location>
    </subcellularLocation>
</comment>
<organism evidence="4 5">
    <name type="scientific">Bionectria ochroleuca</name>
    <name type="common">Gliocladium roseum</name>
    <dbReference type="NCBI Taxonomy" id="29856"/>
    <lineage>
        <taxon>Eukaryota</taxon>
        <taxon>Fungi</taxon>
        <taxon>Dikarya</taxon>
        <taxon>Ascomycota</taxon>
        <taxon>Pezizomycotina</taxon>
        <taxon>Sordariomycetes</taxon>
        <taxon>Hypocreomycetidae</taxon>
        <taxon>Hypocreales</taxon>
        <taxon>Bionectriaceae</taxon>
        <taxon>Clonostachys</taxon>
    </lineage>
</organism>
<comment type="caution">
    <text evidence="4">The sequence shown here is derived from an EMBL/GenBank/DDBJ whole genome shotgun (WGS) entry which is preliminary data.</text>
</comment>
<dbReference type="InterPro" id="IPR055122">
    <property type="entry name" value="Med14_N"/>
</dbReference>
<feature type="domain" description="Mediator complex subunit MED14 N-terminal" evidence="3">
    <location>
        <begin position="78"/>
        <end position="148"/>
    </location>
</feature>
<name>A0A8H7NCK4_BIOOC</name>
<keyword evidence="1" id="KW-0804">Transcription</keyword>
<gene>
    <name evidence="4" type="ORF">IM811_012142</name>
</gene>
<evidence type="ECO:0000259" key="3">
    <source>
        <dbReference type="Pfam" id="PF08638"/>
    </source>
</evidence>
<keyword evidence="1" id="KW-0539">Nucleus</keyword>
<evidence type="ECO:0000313" key="5">
    <source>
        <dbReference type="Proteomes" id="UP000616885"/>
    </source>
</evidence>
<comment type="function">
    <text evidence="1">Component of the Mediator complex, a coactivator involved in the regulated transcription of nearly all RNA polymerase II-dependent genes. Mediator functions as a bridge to convey information from gene-specific regulatory proteins to the basal RNA polymerase II transcription machinery. Mediator is recruited to promoters by direct interactions with regulatory proteins and serves as a scaffold for the assembly of a functional preinitiation complex with RNA polymerase II and the general transcription factors.</text>
</comment>
<reference evidence="4" key="1">
    <citation type="submission" date="2020-10" db="EMBL/GenBank/DDBJ databases">
        <title>High-Quality Genome Resource of Clonostachys rosea strain S41 by Oxford Nanopore Long-Read Sequencing.</title>
        <authorList>
            <person name="Wang H."/>
        </authorList>
    </citation>
    <scope>NUCLEOTIDE SEQUENCE</scope>
    <source>
        <strain evidence="4">S41</strain>
    </source>
</reference>
<dbReference type="GO" id="GO:0016592">
    <property type="term" value="C:mediator complex"/>
    <property type="evidence" value="ECO:0007669"/>
    <property type="project" value="UniProtKB-UniRule"/>
</dbReference>
<dbReference type="GO" id="GO:0003712">
    <property type="term" value="F:transcription coregulator activity"/>
    <property type="evidence" value="ECO:0007669"/>
    <property type="project" value="UniProtKB-UniRule"/>
</dbReference>
<evidence type="ECO:0000256" key="1">
    <source>
        <dbReference type="RuleBase" id="RU365082"/>
    </source>
</evidence>
<keyword evidence="1" id="KW-0010">Activator</keyword>
<feature type="compositionally biased region" description="Basic and acidic residues" evidence="2">
    <location>
        <begin position="10"/>
        <end position="23"/>
    </location>
</feature>